<sequence>MSTAILSRQAAPKSPAARAVREFFSNKLAVIGVFIVVALVVFSLIGPLIYQTEQVSTNLMQADLKPGEDGHPLGTDGLGYDVLGRLMIAGRTSILVGLAAGVLATILGTLWGSVAGYLGGWVDATMMRIVDAGIAIPGIFLLLVISAIVRPSEWMMVLIIGAVSWLVPARLTRAEALSLKSRDYVLAIKATGGSNSRAILRHIIPNTIGTVVVNATFQVADAILLIAYVSFLGMGLQPPATDWGAMLTDGISSVYSGAWWLIFPAGIAIVLIVSAFNFIGDGLRDMFDVRGQS</sequence>
<dbReference type="InterPro" id="IPR000515">
    <property type="entry name" value="MetI-like"/>
</dbReference>
<keyword evidence="5 7" id="KW-1133">Transmembrane helix</keyword>
<evidence type="ECO:0000256" key="1">
    <source>
        <dbReference type="ARBA" id="ARBA00004651"/>
    </source>
</evidence>
<feature type="transmembrane region" description="Helical" evidence="7">
    <location>
        <begin position="28"/>
        <end position="50"/>
    </location>
</feature>
<accession>A0A5B0ELT9</accession>
<name>A0A5B0ELT9_9MICC</name>
<reference evidence="9 10" key="1">
    <citation type="submission" date="2019-07" db="EMBL/GenBank/DDBJ databases">
        <title>Analysis of the biochemical properties, biological activity and biotechnological potential of siderophores and biosurfactants produced by Antarctic psychrotolerant bacteria.</title>
        <authorList>
            <person name="Styczynski M."/>
            <person name="Krucon T."/>
            <person name="Decewicz P."/>
            <person name="Dziewit L."/>
        </authorList>
    </citation>
    <scope>NUCLEOTIDE SEQUENCE [LARGE SCALE GENOMIC DNA]</scope>
    <source>
        <strain evidence="9 10">ANT_H27</strain>
    </source>
</reference>
<keyword evidence="6 7" id="KW-0472">Membrane</keyword>
<comment type="similarity">
    <text evidence="7">Belongs to the binding-protein-dependent transport system permease family.</text>
</comment>
<gene>
    <name evidence="9" type="ORF">FQ154_03755</name>
</gene>
<dbReference type="Pfam" id="PF12911">
    <property type="entry name" value="OppC_N"/>
    <property type="match status" value="1"/>
</dbReference>
<feature type="transmembrane region" description="Helical" evidence="7">
    <location>
        <begin position="129"/>
        <end position="148"/>
    </location>
</feature>
<keyword evidence="3" id="KW-1003">Cell membrane</keyword>
<keyword evidence="2 7" id="KW-0813">Transport</keyword>
<dbReference type="OrthoDB" id="9812701at2"/>
<dbReference type="AlphaFoldDB" id="A0A5B0ELT9"/>
<dbReference type="PANTHER" id="PTHR43386">
    <property type="entry name" value="OLIGOPEPTIDE TRANSPORT SYSTEM PERMEASE PROTEIN APPC"/>
    <property type="match status" value="1"/>
</dbReference>
<feature type="domain" description="ABC transmembrane type-1" evidence="8">
    <location>
        <begin position="90"/>
        <end position="280"/>
    </location>
</feature>
<keyword evidence="4 7" id="KW-0812">Transmembrane</keyword>
<dbReference type="PANTHER" id="PTHR43386:SF1">
    <property type="entry name" value="D,D-DIPEPTIDE TRANSPORT SYSTEM PERMEASE PROTEIN DDPC-RELATED"/>
    <property type="match status" value="1"/>
</dbReference>
<evidence type="ECO:0000256" key="3">
    <source>
        <dbReference type="ARBA" id="ARBA00022475"/>
    </source>
</evidence>
<dbReference type="SUPFAM" id="SSF161098">
    <property type="entry name" value="MetI-like"/>
    <property type="match status" value="1"/>
</dbReference>
<dbReference type="InterPro" id="IPR050366">
    <property type="entry name" value="BP-dependent_transpt_permease"/>
</dbReference>
<proteinExistence type="inferred from homology"/>
<evidence type="ECO:0000256" key="5">
    <source>
        <dbReference type="ARBA" id="ARBA00022989"/>
    </source>
</evidence>
<feature type="transmembrane region" description="Helical" evidence="7">
    <location>
        <begin position="257"/>
        <end position="280"/>
    </location>
</feature>
<dbReference type="GO" id="GO:0055085">
    <property type="term" value="P:transmembrane transport"/>
    <property type="evidence" value="ECO:0007669"/>
    <property type="project" value="InterPro"/>
</dbReference>
<dbReference type="EMBL" id="VOBL01000003">
    <property type="protein sequence ID" value="KAA0978881.1"/>
    <property type="molecule type" value="Genomic_DNA"/>
</dbReference>
<comment type="subcellular location">
    <subcellularLocation>
        <location evidence="1 7">Cell membrane</location>
        <topology evidence="1 7">Multi-pass membrane protein</topology>
    </subcellularLocation>
</comment>
<evidence type="ECO:0000313" key="9">
    <source>
        <dbReference type="EMBL" id="KAA0978881.1"/>
    </source>
</evidence>
<dbReference type="PROSITE" id="PS50928">
    <property type="entry name" value="ABC_TM1"/>
    <property type="match status" value="1"/>
</dbReference>
<dbReference type="GO" id="GO:0005886">
    <property type="term" value="C:plasma membrane"/>
    <property type="evidence" value="ECO:0007669"/>
    <property type="project" value="UniProtKB-SubCell"/>
</dbReference>
<dbReference type="Pfam" id="PF00528">
    <property type="entry name" value="BPD_transp_1"/>
    <property type="match status" value="1"/>
</dbReference>
<dbReference type="RefSeq" id="WP_149618738.1">
    <property type="nucleotide sequence ID" value="NZ_VOBL01000003.1"/>
</dbReference>
<evidence type="ECO:0000256" key="7">
    <source>
        <dbReference type="RuleBase" id="RU363032"/>
    </source>
</evidence>
<feature type="transmembrane region" description="Helical" evidence="7">
    <location>
        <begin position="211"/>
        <end position="237"/>
    </location>
</feature>
<dbReference type="Gene3D" id="1.10.3720.10">
    <property type="entry name" value="MetI-like"/>
    <property type="match status" value="1"/>
</dbReference>
<dbReference type="CDD" id="cd06261">
    <property type="entry name" value="TM_PBP2"/>
    <property type="match status" value="1"/>
</dbReference>
<comment type="caution">
    <text evidence="9">The sequence shown here is derived from an EMBL/GenBank/DDBJ whole genome shotgun (WGS) entry which is preliminary data.</text>
</comment>
<dbReference type="InterPro" id="IPR035906">
    <property type="entry name" value="MetI-like_sf"/>
</dbReference>
<protein>
    <submittedName>
        <fullName evidence="9">ABC transporter permease</fullName>
    </submittedName>
</protein>
<feature type="transmembrane region" description="Helical" evidence="7">
    <location>
        <begin position="94"/>
        <end position="117"/>
    </location>
</feature>
<organism evidence="9 10">
    <name type="scientific">Paeniglutamicibacter gangotriensis</name>
    <dbReference type="NCBI Taxonomy" id="254787"/>
    <lineage>
        <taxon>Bacteria</taxon>
        <taxon>Bacillati</taxon>
        <taxon>Actinomycetota</taxon>
        <taxon>Actinomycetes</taxon>
        <taxon>Micrococcales</taxon>
        <taxon>Micrococcaceae</taxon>
        <taxon>Paeniglutamicibacter</taxon>
    </lineage>
</organism>
<evidence type="ECO:0000259" key="8">
    <source>
        <dbReference type="PROSITE" id="PS50928"/>
    </source>
</evidence>
<evidence type="ECO:0000313" key="10">
    <source>
        <dbReference type="Proteomes" id="UP000323856"/>
    </source>
</evidence>
<evidence type="ECO:0000256" key="6">
    <source>
        <dbReference type="ARBA" id="ARBA00023136"/>
    </source>
</evidence>
<evidence type="ECO:0000256" key="2">
    <source>
        <dbReference type="ARBA" id="ARBA00022448"/>
    </source>
</evidence>
<dbReference type="InterPro" id="IPR025966">
    <property type="entry name" value="OppC_N"/>
</dbReference>
<dbReference type="Proteomes" id="UP000323856">
    <property type="component" value="Unassembled WGS sequence"/>
</dbReference>
<evidence type="ECO:0000256" key="4">
    <source>
        <dbReference type="ARBA" id="ARBA00022692"/>
    </source>
</evidence>